<feature type="region of interest" description="Disordered" evidence="3">
    <location>
        <begin position="2683"/>
        <end position="2733"/>
    </location>
</feature>
<feature type="domain" description="UBA" evidence="4">
    <location>
        <begin position="2553"/>
        <end position="2608"/>
    </location>
</feature>
<dbReference type="Gene3D" id="3.30.2410.10">
    <property type="entry name" value="Hect, E3 ligase catalytic domain"/>
    <property type="match status" value="1"/>
</dbReference>
<dbReference type="PROSITE" id="PS50237">
    <property type="entry name" value="HECT"/>
    <property type="match status" value="1"/>
</dbReference>
<feature type="region of interest" description="Disordered" evidence="3">
    <location>
        <begin position="310"/>
        <end position="342"/>
    </location>
</feature>
<dbReference type="GO" id="GO:0004842">
    <property type="term" value="F:ubiquitin-protein transferase activity"/>
    <property type="evidence" value="ECO:0007669"/>
    <property type="project" value="InterPro"/>
</dbReference>
<feature type="domain" description="B30.2/SPRY" evidence="5">
    <location>
        <begin position="3829"/>
        <end position="4064"/>
    </location>
</feature>
<feature type="region of interest" description="Disordered" evidence="3">
    <location>
        <begin position="2618"/>
        <end position="2641"/>
    </location>
</feature>
<feature type="compositionally biased region" description="Basic and acidic residues" evidence="3">
    <location>
        <begin position="3294"/>
        <end position="3304"/>
    </location>
</feature>
<dbReference type="PANTHER" id="PTHR46654:SF1">
    <property type="entry name" value="E3 UBIQUITIN-PROTEIN LIGASE HECTD3"/>
    <property type="match status" value="1"/>
</dbReference>
<dbReference type="InterPro" id="IPR043136">
    <property type="entry name" value="B30.2/SPRY_sf"/>
</dbReference>
<gene>
    <name evidence="7" type="ORF">PSNMU_V1.4_AUG-EV-PASAV3_0074990</name>
</gene>
<feature type="compositionally biased region" description="Basic and acidic residues" evidence="3">
    <location>
        <begin position="3589"/>
        <end position="3600"/>
    </location>
</feature>
<feature type="compositionally biased region" description="Basic and acidic residues" evidence="3">
    <location>
        <begin position="3528"/>
        <end position="3556"/>
    </location>
</feature>
<dbReference type="SMART" id="SM00119">
    <property type="entry name" value="HECTc"/>
    <property type="match status" value="1"/>
</dbReference>
<feature type="region of interest" description="Disordered" evidence="3">
    <location>
        <begin position="231"/>
        <end position="269"/>
    </location>
</feature>
<feature type="compositionally biased region" description="Polar residues" evidence="3">
    <location>
        <begin position="134"/>
        <end position="151"/>
    </location>
</feature>
<reference evidence="7 8" key="1">
    <citation type="submission" date="2019-01" db="EMBL/GenBank/DDBJ databases">
        <authorList>
            <person name="Ferrante I. M."/>
        </authorList>
    </citation>
    <scope>NUCLEOTIDE SEQUENCE [LARGE SCALE GENOMIC DNA]</scope>
    <source>
        <strain evidence="7 8">B856</strain>
    </source>
</reference>
<dbReference type="GO" id="GO:0005737">
    <property type="term" value="C:cytoplasm"/>
    <property type="evidence" value="ECO:0007669"/>
    <property type="project" value="TreeGrafter"/>
</dbReference>
<feature type="compositionally biased region" description="Basic and acidic residues" evidence="3">
    <location>
        <begin position="328"/>
        <end position="339"/>
    </location>
</feature>
<feature type="region of interest" description="Disordered" evidence="3">
    <location>
        <begin position="427"/>
        <end position="450"/>
    </location>
</feature>
<dbReference type="SMART" id="SM00165">
    <property type="entry name" value="UBA"/>
    <property type="match status" value="2"/>
</dbReference>
<organism evidence="7 8">
    <name type="scientific">Pseudo-nitzschia multistriata</name>
    <dbReference type="NCBI Taxonomy" id="183589"/>
    <lineage>
        <taxon>Eukaryota</taxon>
        <taxon>Sar</taxon>
        <taxon>Stramenopiles</taxon>
        <taxon>Ochrophyta</taxon>
        <taxon>Bacillariophyta</taxon>
        <taxon>Bacillariophyceae</taxon>
        <taxon>Bacillariophycidae</taxon>
        <taxon>Bacillariales</taxon>
        <taxon>Bacillariaceae</taxon>
        <taxon>Pseudo-nitzschia</taxon>
    </lineage>
</organism>
<feature type="region of interest" description="Disordered" evidence="3">
    <location>
        <begin position="2007"/>
        <end position="2026"/>
    </location>
</feature>
<sequence length="4979" mass="547480">MDATNKASSSSPSPRLVAALRRIYGKSGVATAGSGEQQFPASFKSLLNYVMNHPAFYASEEKEATRAASSPAPAGCTSGKETEYTLESLIAYLCKERSSMNTSQSSATFEHGLLITILSVLVEYEARDEEDPASSKNKNQEASTKPITPEQQGHHHDSTNDPAILAPLQVGSIMNMLEIDEEYEESNARSWLVDTNLISYLGEAAATYEDRIEIQKARLWKRLSIAKDSDAKKKDSMFSEGEIQEADDDLPTSSPTTPAPVSVSSPQPVIDTPATPDGVSINAIEGSSEVLSAAALEHMISAVTGGAISAHRENGEDEDNAGSIRSGSDNHDMGFRVEDEPGAQELMIVNDIDDEAEDNLEEHASSCSSSSCSSSSGSAAEPENEDNEDEIEDDGEEDGITLRQALALSMLESADSYSNQINVSTNDAETGSVTENMGPLTPVTKTPLSKDKNEIYPESEESPLPAMPTPPTLSTNTDDIDDLMNTDSKQLDPAALNAFGSIPAANVVVQLLTHMNCVMGRRKFTTSDERSSKIENKTTNVNVTSGGTGSSLFAPKILPAQAEVSKERPSDDVATSLQLLVSIFLLTIDIRNDAIENLKRAVAQEKQSSYDDIDERSSEEGDDPAIALAYIEEESSDSKPSLETLEDKGMRRKAAAAAQDAAALLKSRRHRTNTWKKQAELFSLCCFLSMESLRRFLQGVTRDWLRGHKGVSAADCHKLLPTSVISKLSIGLASLSSIGIINSLHALFDDNGLELNDTESVFLHTKLYKSSILLWGESVPIVYPSLSAQIEVLRSLLVECSSKNNQGSIQNRLLDNLTSLPLSDSEPSIHRLQTLSRRLRVSDLLDRFVSGPTRMPADGAGSENDAGGDLIEIREPSCARAVIDEIGSTSILSTGLKRELQAIYLALCHRYHVRVLLWDGLGTSTDREVIDSSTSLTSSSAETFRVYQSESNRIQFDGTKCSDSMTIVANQDAVGSSLPFSSVNQRASKVWGTVLSSTAFTPKTGIYRWAIRLDQCDRGHVFIGVATAQASMRTYVGGDKYGWGMIGTQALWHDRRKVRGDYGATFRTGSTIIVTLDTDAGTIAYSSWKDNSSTSSYSIDQMVQNISSPRRHGQGVGMVEDWGIAFEGLPLNAKLYPAVGLYQRDDKVTFLSVETIDGCRGGTGGLSDSTVGLCYYPFSSVQSDTKNEMVPFEDKVRSFNDKVQLDGMQYVINSLDRIVRSVREGTDDFLWKSLLPSLASAICLFPRSIPVISKRFGFTLFHELSKAILELNTLKNTDCISRGLFHKGVQEGKWIIRATGSSGSNSDAEEYVVDVVASSEKDACMGFEGAGVGTIGKSKNGLVAIVGTVKGSSVHFVEEWRDANDDGFSSITTEDSCSSCVVNARVNIDGTKFEGTYHNIQYGTTGTIAGLLCHEESPKAPLFHSRETTARSTDFSYGGTAGRVLLRLAHGHLAVIIGEDLVDDNPQSVDRQLGSKAVQEEWKVQSRKLRECIVSKTFAGASLTSSKDHISEHIKDLKEIYYGSQACRSHNFSRALDLLIEDTCSSTVTKTNSPLLAKETVSYVETMDAEMCSKFCGTGSLAALCPREYRHARHRVICAIVAHLRKGLNKANDTDLKKIWKWSLRLMEDGVRRALSKNHDIPMREKARKCCELFSNVSELLISLDASHSTEEFIDVDTIGTDFSRLFKLISSMKDLDLLEEEFRRSTRNTILRLIPIQHVFTLLEVPSHCSDAVESSLVVVPRLLDRGRSGSQTQSECNYLYDQLGCHYSSNTSGGSSILRKLLQDRVHELLNVICGLMKGAIERRKQDGPSASLVSIDSLTLACIPCLTVVLRRADVGPFVLHSKLLGTIPLFLNTHRSCLAPYDTTTPLVDEQSSVIQSLHNICHAEVSRAILRAIVALMHVISFQAWNMLGSKSGSEEELSSSCLEVLFDEFHNLKPLVLDAVKKSTTDRRNSQSKIQWERFCEERTSADSVQKTLTKTTAYHHEVGRSGATFLRKNGALLMIQPSSPSNASGTRRRTSSQNTSETFVKAQGLLIPQYVSHWVHILVASVGSTIALDMIAQHPEWIAILLDTIEIKNEARHEGKAFDPKIDDQSTRMPARYRCRILRLLYRILEILPPSEHIIRNLLYLAGSSCGTVTSSIDEDEAMVSQETVSLLRRLYSPAHASWRACINSALYRVLATEPDSLEFYARVGALCFLNGSIDSIKKGSRVLLKPPAAAPLSADRQSLSNSKSHSSAFSLVNSSPHHLVGNGTEGIVAGLCRYQSSAGIVSNIDAKNGVCEVILLSRKNTNLQHSIEQRSMNSRHGLTVRALRSPMTDVVQAQEVPICIDDSIEVGKIVSSLLAESLGILQRERFSPKRKDEPTHLCDVRSRTVYLMYALMSLRSTITLLSDENIVSNFLKGTNSRNVLAKALQLAFPDDKSSEEYNDLMAGANDVFLSSFPILEVRLLHVLSLFHRLCLEASVLEETPKMTWEKRLNDIKRIMEREFTKSDDEGIDDDSMTEHTRVGKISEVQSAASAGVRPSANTSGRTEASGNRRASQSTAASDQSEEDEESEEAATAAAHLREAAIAQMAELGLPRSWSELALRRTGGTNIEAAVHFCLERGGEMERLLAEERERERQSSGTRSSRQRASRMEASSHFLRQLTEMGFPSRWCAEALNATGNNVDEALTWILTNGERLSAEDEGMEEDDDEEDEEDVDGDDDDDDDDDDEDEDSEVSNDPDQSTYDKERFMTSIGDAGENRCNLVEKEGWEGSIIPLRFISGRSIIDQKTLTVSGLPTGGFSSVGSKGVMLTSGKWYYEAILETAGCLQIGWADGSFAGHCHSDRGDGCGDGPSSWAYDGWRRYRWHSMATEWGCRWAEGDVVGCLVDMDEGTVSFTLNGKAEEIGMGVAFSGQGFRPCGGVYACVSFNRREKLRLIFGGSGSAAFKYPPPVGYRGVGEAVLERVQEREALVSKESVLGAEVEDACKKRFLCDFSDGEHGHELMAWNHRYYGSEASVHLGSGRSKHSSSNPKSSSSLKSTENIAAYCVARRLRTEWARCGSLICSAEGENENPINEIKLAEEMADGLRLAGVEMHKQMLTEGMLLSSLITRKLLLHVVIVAGDNFDPETFLESDESKENSILRFWKMVESSASLRSAGWIGEAGAMAITAEALGLGISSTESLQSRLSTVERAGFVSVGDLDEGVMLPAGSIIQVLSSVIDWDTDKDIRASTGSSLVASAEAALGSGGGGGVLTFLLKGLQSSVIKSKEFRQVVVACIRRSVRQLAVVEYENDDSTSPEDEKDDEDLGERKTKTEKDGGSYPDARLVSFLTGLLLSTPVANDIDDFIDIQTELFEAWSIGLLSASLPWRMICALTAAGILNQCPRALSEVVKSTSTLSCYYARLRSTVSRRLWAERAAVPVCSRYSQAMVELLCSVTRAVAKEDVVLPISFLTTWDKTEMDAATPLPLPSTHTGCDWEVQDGWVSSDRGWEIWTGTMKRFAVDWETPSRSAVRTLMEGGDGPPMLREGCIVIRGMDWDESKYGNGDGKDLYEREKEKRGEEKKKSEKPPKPGEQPQVDSHVNIEEKSDPIEIGTEENSNPMTKEGESGTKEVSGKKKKHPSLKLPIGTVLSIEPWNGIPGMARRVRWHTTGTEGIYRYGGDGGCYDISHIEVNERETRIRKRHPLPESAEQCASRHGFGVEKSQSILLRLRPSTKTSIEDGTNLIKRDGILELPEFSSGIYVSCVFKPDGSFVLEEKHLLYGSKDSGWHARFGKPSYVAGTVTELSPSSSEEELSQAKIDNKFSNQSLFQEYTGTSVHNVEYLRNRENGSQIQVKSELRISRGRRDSIEDSPLGSFTETSMPSPIRFDRDFHASSLSLSRDNRTLSCGSSDGRGTAFGNIGFSKGVHYWEVKLEQAEIGSVFIGVAEKPNENGSGSSHAHDSPPRLNKWHGWGFVNFRATYTAGSERIYGAHCHSGDVIGVLLDCDSGRISFFYDGLKYGEHILNDLGCAFENISPFGFNVDGCGSGGAGQNAPSGIEGGRSGRYVAQGSVRPRTLWPVVGLKNQGDRVSFSPKWSSSYGVDSASTVRNILATDEIINCVSKASEMPKNVHTGTKARFPRWFINEAFNEYARWRLNSWCRANTRENGPFSLTTFGLDIELDSSPLACASASALLGLNHALLSGDRVRLKRSAGRILELAEEAVVLGAYQGRLYYKIVSQKSEGGSLTEGGGRAWFWDESEVVDGLELINGSKANDIVLPLMDRFRCTSSGGLKVVYEDGAVIRSDLEIFEGSLNLGSIPVGTVIPKVDILERRVNACGVIRYHIRFEEFEGWISSKIRGGEEEPIVIPNFLPEEEQDETEKRFSTSRECALEWQKTYQDTIASQDRGTIDFAIESIASFESFATEGIIDGYSEVSSDAFLARTVSVICDFCEGGSPLDAPFHEVASAIRYAISSFHDRAFDGKIFSCLQANRAASTAFELLGVQKLPSVQSIMARIAMLRAFNRRARIALPWLSVRPCQEGSAILGGVYGYGASIDRARRGSSKESLSQWVQLPSTAKGMRDVRGMLFTSVKQDLLRSITEATTTPTPISHDEYELPREIRTVRINRLRARRVMSSDNVETKRKYSVFSQLQEETKAWGGSAFRRGFVAKGHGGQKRAFKMKLIGEGVNDYSGPYREAFADAICEILQVDADGNGSLGVLDPTPNNVSDIGENRALYMFSLNKNDPSKIATVKKTMTRTERSIRSAFSTLITAGDESSRQVEEALVFLGRLAGTAFRHGIPLDLPLPLESVWKAMVEEDCKVDELKEIDFLAYQQHGCEEESMLLSWQRRMLNSFIDGISSVLPVEIFSIFTGEELRDMFCGNPDIDVDMLRKVVEYEGYTESDQVIQSFWEILRELTNEERKRFLQFVWARNRLPLKESDFDAPFKIQKDNGNDGDQALPSASTCFFSLSLPAYRSKEQLREKLLFAINNVTTMETDFQTNSAEISEGYKEV</sequence>
<evidence type="ECO:0000256" key="3">
    <source>
        <dbReference type="SAM" id="MobiDB-lite"/>
    </source>
</evidence>
<dbReference type="InterPro" id="IPR001870">
    <property type="entry name" value="B30.2/SPRY"/>
</dbReference>
<dbReference type="SUPFAM" id="SSF49899">
    <property type="entry name" value="Concanavalin A-like lectins/glucanases"/>
    <property type="match status" value="3"/>
</dbReference>
<dbReference type="Pfam" id="PF22562">
    <property type="entry name" value="UBA_7"/>
    <property type="match status" value="1"/>
</dbReference>
<dbReference type="Pfam" id="PF00622">
    <property type="entry name" value="SPRY"/>
    <property type="match status" value="3"/>
</dbReference>
<dbReference type="InterPro" id="IPR042469">
    <property type="entry name" value="HECTD3"/>
</dbReference>
<feature type="compositionally biased region" description="Acidic residues" evidence="3">
    <location>
        <begin position="2551"/>
        <end position="2560"/>
    </location>
</feature>
<accession>A0A448ZEW7</accession>
<feature type="active site" description="Glycyl thioester intermediate" evidence="2">
    <location>
        <position position="4932"/>
    </location>
</feature>
<dbReference type="Proteomes" id="UP000291116">
    <property type="component" value="Unassembled WGS sequence"/>
</dbReference>
<feature type="compositionally biased region" description="Acidic residues" evidence="3">
    <location>
        <begin position="2687"/>
        <end position="2724"/>
    </location>
</feature>
<dbReference type="InterPro" id="IPR041969">
    <property type="entry name" value="VP13D_UBA"/>
</dbReference>
<dbReference type="InterPro" id="IPR003877">
    <property type="entry name" value="SPRY_dom"/>
</dbReference>
<feature type="region of interest" description="Disordered" evidence="3">
    <location>
        <begin position="3276"/>
        <end position="3305"/>
    </location>
</feature>
<dbReference type="SMART" id="SM00449">
    <property type="entry name" value="SPRY"/>
    <property type="match status" value="3"/>
</dbReference>
<evidence type="ECO:0000259" key="5">
    <source>
        <dbReference type="PROSITE" id="PS50188"/>
    </source>
</evidence>
<feature type="region of interest" description="Disordered" evidence="3">
    <location>
        <begin position="128"/>
        <end position="162"/>
    </location>
</feature>
<feature type="compositionally biased region" description="Acidic residues" evidence="3">
    <location>
        <begin position="3276"/>
        <end position="3293"/>
    </location>
</feature>
<dbReference type="OrthoDB" id="239701at2759"/>
<dbReference type="InterPro" id="IPR015940">
    <property type="entry name" value="UBA"/>
</dbReference>
<keyword evidence="8" id="KW-1185">Reference proteome</keyword>
<evidence type="ECO:0000313" key="7">
    <source>
        <dbReference type="EMBL" id="VEU40597.1"/>
    </source>
</evidence>
<evidence type="ECO:0000259" key="6">
    <source>
        <dbReference type="PROSITE" id="PS50237"/>
    </source>
</evidence>
<evidence type="ECO:0000256" key="2">
    <source>
        <dbReference type="PROSITE-ProRule" id="PRU00104"/>
    </source>
</evidence>
<feature type="domain" description="B30.2/SPRY" evidence="5">
    <location>
        <begin position="2738"/>
        <end position="2929"/>
    </location>
</feature>
<protein>
    <recommendedName>
        <fullName evidence="9">B30.2/SPRY domain-containing protein</fullName>
    </recommendedName>
</protein>
<dbReference type="CDD" id="cd11709">
    <property type="entry name" value="SPRY"/>
    <property type="match status" value="3"/>
</dbReference>
<dbReference type="PROSITE" id="PS50188">
    <property type="entry name" value="B302_SPRY"/>
    <property type="match status" value="3"/>
</dbReference>
<feature type="domain" description="HECT" evidence="6">
    <location>
        <begin position="4815"/>
        <end position="4968"/>
    </location>
</feature>
<evidence type="ECO:0000259" key="4">
    <source>
        <dbReference type="PROSITE" id="PS50030"/>
    </source>
</evidence>
<feature type="compositionally biased region" description="Acidic residues" evidence="3">
    <location>
        <begin position="382"/>
        <end position="395"/>
    </location>
</feature>
<dbReference type="SUPFAM" id="SSF56204">
    <property type="entry name" value="Hect, E3 ligase catalytic domain"/>
    <property type="match status" value="1"/>
</dbReference>
<dbReference type="InterPro" id="IPR013320">
    <property type="entry name" value="ConA-like_dom_sf"/>
</dbReference>
<dbReference type="Gene3D" id="2.60.120.920">
    <property type="match status" value="3"/>
</dbReference>
<dbReference type="Gene3D" id="1.10.8.10">
    <property type="entry name" value="DNA helicase RuvA subunit, C-terminal domain"/>
    <property type="match status" value="2"/>
</dbReference>
<evidence type="ECO:0008006" key="9">
    <source>
        <dbReference type="Google" id="ProtNLM"/>
    </source>
</evidence>
<dbReference type="PANTHER" id="PTHR46654">
    <property type="entry name" value="E3 UBIQUITIN-PROTEIN LIGASE HECTD3"/>
    <property type="match status" value="1"/>
</dbReference>
<feature type="region of interest" description="Disordered" evidence="3">
    <location>
        <begin position="2494"/>
        <end position="2562"/>
    </location>
</feature>
<name>A0A448ZEW7_9STRA</name>
<evidence type="ECO:0000256" key="1">
    <source>
        <dbReference type="ARBA" id="ARBA00022786"/>
    </source>
</evidence>
<dbReference type="CDD" id="cd14306">
    <property type="entry name" value="UBA_VP13D"/>
    <property type="match status" value="1"/>
</dbReference>
<dbReference type="Pfam" id="PF00632">
    <property type="entry name" value="HECT"/>
    <property type="match status" value="1"/>
</dbReference>
<evidence type="ECO:0000313" key="8">
    <source>
        <dbReference type="Proteomes" id="UP000291116"/>
    </source>
</evidence>
<dbReference type="InterPro" id="IPR009060">
    <property type="entry name" value="UBA-like_sf"/>
</dbReference>
<feature type="region of interest" description="Disordered" evidence="3">
    <location>
        <begin position="3528"/>
        <end position="3607"/>
    </location>
</feature>
<feature type="compositionally biased region" description="Polar residues" evidence="3">
    <location>
        <begin position="2527"/>
        <end position="2544"/>
    </location>
</feature>
<feature type="domain" description="B30.2/SPRY" evidence="5">
    <location>
        <begin position="934"/>
        <end position="1157"/>
    </location>
</feature>
<dbReference type="InterPro" id="IPR035983">
    <property type="entry name" value="Hect_E3_ubiquitin_ligase"/>
</dbReference>
<feature type="compositionally biased region" description="Low complexity" evidence="3">
    <location>
        <begin position="365"/>
        <end position="378"/>
    </location>
</feature>
<keyword evidence="1 2" id="KW-0833">Ubl conjugation pathway</keyword>
<dbReference type="InterPro" id="IPR000569">
    <property type="entry name" value="HECT_dom"/>
</dbReference>
<feature type="domain" description="UBA" evidence="4">
    <location>
        <begin position="2640"/>
        <end position="2680"/>
    </location>
</feature>
<dbReference type="PROSITE" id="PS50030">
    <property type="entry name" value="UBA"/>
    <property type="match status" value="2"/>
</dbReference>
<proteinExistence type="predicted"/>
<feature type="compositionally biased region" description="Low complexity" evidence="3">
    <location>
        <begin position="251"/>
        <end position="269"/>
    </location>
</feature>
<dbReference type="Gene3D" id="3.90.1750.10">
    <property type="entry name" value="Hect, E3 ligase catalytic domains"/>
    <property type="match status" value="1"/>
</dbReference>
<dbReference type="SUPFAM" id="SSF46934">
    <property type="entry name" value="UBA-like"/>
    <property type="match status" value="2"/>
</dbReference>
<dbReference type="EMBL" id="CAACVS010000291">
    <property type="protein sequence ID" value="VEU40597.1"/>
    <property type="molecule type" value="Genomic_DNA"/>
</dbReference>
<feature type="region of interest" description="Disordered" evidence="3">
    <location>
        <begin position="359"/>
        <end position="395"/>
    </location>
</feature>